<feature type="signal peptide" evidence="1">
    <location>
        <begin position="1"/>
        <end position="18"/>
    </location>
</feature>
<feature type="chain" id="PRO_5035756863" description="EB domain-containing protein" evidence="1">
    <location>
        <begin position="19"/>
        <end position="507"/>
    </location>
</feature>
<reference evidence="3 4" key="1">
    <citation type="submission" date="2020-04" db="EMBL/GenBank/DDBJ databases">
        <authorList>
            <person name="Alioto T."/>
            <person name="Alioto T."/>
            <person name="Gomez Garrido J."/>
        </authorList>
    </citation>
    <scope>NUCLEOTIDE SEQUENCE [LARGE SCALE GENOMIC DNA]</scope>
</reference>
<keyword evidence="4" id="KW-1185">Reference proteome</keyword>
<protein>
    <recommendedName>
        <fullName evidence="2">EB domain-containing protein</fullName>
    </recommendedName>
</protein>
<name>A0A8S1C0R6_9INSE</name>
<feature type="domain" description="EB" evidence="2">
    <location>
        <begin position="426"/>
        <end position="473"/>
    </location>
</feature>
<accession>A0A8S1C0R6</accession>
<feature type="domain" description="EB" evidence="2">
    <location>
        <begin position="284"/>
        <end position="334"/>
    </location>
</feature>
<dbReference type="PANTHER" id="PTHR39069">
    <property type="entry name" value="ECDYSONE-INDUCIBLE GENE E1, ISOFORM A"/>
    <property type="match status" value="1"/>
</dbReference>
<proteinExistence type="predicted"/>
<keyword evidence="1" id="KW-0732">Signal</keyword>
<evidence type="ECO:0000313" key="4">
    <source>
        <dbReference type="Proteomes" id="UP000494165"/>
    </source>
</evidence>
<organism evidence="3 4">
    <name type="scientific">Cloeon dipterum</name>
    <dbReference type="NCBI Taxonomy" id="197152"/>
    <lineage>
        <taxon>Eukaryota</taxon>
        <taxon>Metazoa</taxon>
        <taxon>Ecdysozoa</taxon>
        <taxon>Arthropoda</taxon>
        <taxon>Hexapoda</taxon>
        <taxon>Insecta</taxon>
        <taxon>Pterygota</taxon>
        <taxon>Palaeoptera</taxon>
        <taxon>Ephemeroptera</taxon>
        <taxon>Pisciforma</taxon>
        <taxon>Baetidae</taxon>
        <taxon>Cloeon</taxon>
    </lineage>
</organism>
<evidence type="ECO:0000259" key="2">
    <source>
        <dbReference type="Pfam" id="PF01683"/>
    </source>
</evidence>
<gene>
    <name evidence="3" type="ORF">CLODIP_2_CD03377</name>
</gene>
<dbReference type="Proteomes" id="UP000494165">
    <property type="component" value="Unassembled WGS sequence"/>
</dbReference>
<comment type="caution">
    <text evidence="3">The sequence shown here is derived from an EMBL/GenBank/DDBJ whole genome shotgun (WGS) entry which is preliminary data.</text>
</comment>
<dbReference type="PANTHER" id="PTHR39069:SF8">
    <property type="entry name" value="FI17111P1"/>
    <property type="match status" value="1"/>
</dbReference>
<dbReference type="AlphaFoldDB" id="A0A8S1C0R6"/>
<sequence length="507" mass="54158">MVTKSVFLLLFLAALCRAQGVGENCDSNGKCVGDGVICGADQKCICHERLWFDGTNCVSALDADCNSVSAACAVIPFALCETTSNFCKCLQSYTPALDSSVSASANVVCAAAQIGDFCLEAQQCASVPNSECSSESRCDCKSGYVPDEDPTKGCVPALTLIGETCKNSMQCKAIDENAECIDKKCACAEFFFVNSLKSECLPARFKIGDPCEAIEQCTTELGSEALCSPSNKTCVCKDSTVASKDGNTCLPIVPLEGVCLQEQQCTQNNEGSECKEFTCTCKEEYEVVNGKCFKTPDLLGDPCTNEEQCDKFGADVARCFEQKCQCNDGYVPNSQLTGCLKGVGTIGSPCTDSAQCSSISNSNCDIFSQKCICNDGHVPSAANTDCLPQTSGITGECSDLGQCTAAVGGEVDCIDEVCLCKENCHFIYNDCWNSKRLFETCVDSRECLLADNIERAECKNSTCLCKEGFTADRISNTCNSGFLVTGSVVTLSLLLLVTQKEWILSFF</sequence>
<dbReference type="InterPro" id="IPR006149">
    <property type="entry name" value="EB_dom"/>
</dbReference>
<evidence type="ECO:0000313" key="3">
    <source>
        <dbReference type="EMBL" id="CAB3360703.1"/>
    </source>
</evidence>
<dbReference type="EMBL" id="CADEPI010000004">
    <property type="protein sequence ID" value="CAB3360703.1"/>
    <property type="molecule type" value="Genomic_DNA"/>
</dbReference>
<dbReference type="Pfam" id="PF01683">
    <property type="entry name" value="EB"/>
    <property type="match status" value="2"/>
</dbReference>
<evidence type="ECO:0000256" key="1">
    <source>
        <dbReference type="SAM" id="SignalP"/>
    </source>
</evidence>
<dbReference type="OrthoDB" id="5912242at2759"/>